<dbReference type="EMBL" id="JBHTMO010000038">
    <property type="protein sequence ID" value="MFD1393991.1"/>
    <property type="molecule type" value="Genomic_DNA"/>
</dbReference>
<accession>A0ABW4BC41</accession>
<evidence type="ECO:0000313" key="5">
    <source>
        <dbReference type="Proteomes" id="UP001597249"/>
    </source>
</evidence>
<dbReference type="PANTHER" id="PTHR22916:SF51">
    <property type="entry name" value="GLYCOSYLTRANSFERASE EPSH-RELATED"/>
    <property type="match status" value="1"/>
</dbReference>
<organism evidence="4 5">
    <name type="scientific">Lacticaseibacillus jixianensis</name>
    <dbReference type="NCBI Taxonomy" id="2486012"/>
    <lineage>
        <taxon>Bacteria</taxon>
        <taxon>Bacillati</taxon>
        <taxon>Bacillota</taxon>
        <taxon>Bacilli</taxon>
        <taxon>Lactobacillales</taxon>
        <taxon>Lactobacillaceae</taxon>
        <taxon>Lacticaseibacillus</taxon>
    </lineage>
</organism>
<keyword evidence="2" id="KW-0808">Transferase</keyword>
<dbReference type="Proteomes" id="UP001597249">
    <property type="component" value="Unassembled WGS sequence"/>
</dbReference>
<evidence type="ECO:0000259" key="3">
    <source>
        <dbReference type="Pfam" id="PF00535"/>
    </source>
</evidence>
<gene>
    <name evidence="4" type="ORF">ACFQ3L_10480</name>
</gene>
<dbReference type="PANTHER" id="PTHR22916">
    <property type="entry name" value="GLYCOSYLTRANSFERASE"/>
    <property type="match status" value="1"/>
</dbReference>
<keyword evidence="5" id="KW-1185">Reference proteome</keyword>
<keyword evidence="1" id="KW-0328">Glycosyltransferase</keyword>
<dbReference type="RefSeq" id="WP_125585046.1">
    <property type="nucleotide sequence ID" value="NZ_JBHTMO010000038.1"/>
</dbReference>
<name>A0ABW4BC41_9LACO</name>
<dbReference type="CDD" id="cd00761">
    <property type="entry name" value="Glyco_tranf_GTA_type"/>
    <property type="match status" value="1"/>
</dbReference>
<evidence type="ECO:0000256" key="1">
    <source>
        <dbReference type="ARBA" id="ARBA00022676"/>
    </source>
</evidence>
<dbReference type="InterPro" id="IPR001173">
    <property type="entry name" value="Glyco_trans_2-like"/>
</dbReference>
<proteinExistence type="predicted"/>
<dbReference type="Gene3D" id="3.90.550.10">
    <property type="entry name" value="Spore Coat Polysaccharide Biosynthesis Protein SpsA, Chain A"/>
    <property type="match status" value="1"/>
</dbReference>
<comment type="caution">
    <text evidence="4">The sequence shown here is derived from an EMBL/GenBank/DDBJ whole genome shotgun (WGS) entry which is preliminary data.</text>
</comment>
<protein>
    <submittedName>
        <fullName evidence="4">Glycosyltransferase family 2 protein</fullName>
    </submittedName>
</protein>
<dbReference type="Pfam" id="PF00535">
    <property type="entry name" value="Glycos_transf_2"/>
    <property type="match status" value="1"/>
</dbReference>
<feature type="domain" description="Glycosyltransferase 2-like" evidence="3">
    <location>
        <begin position="5"/>
        <end position="143"/>
    </location>
</feature>
<dbReference type="SUPFAM" id="SSF53448">
    <property type="entry name" value="Nucleotide-diphospho-sugar transferases"/>
    <property type="match status" value="1"/>
</dbReference>
<dbReference type="InterPro" id="IPR029044">
    <property type="entry name" value="Nucleotide-diphossugar_trans"/>
</dbReference>
<evidence type="ECO:0000256" key="2">
    <source>
        <dbReference type="ARBA" id="ARBA00022679"/>
    </source>
</evidence>
<evidence type="ECO:0000313" key="4">
    <source>
        <dbReference type="EMBL" id="MFD1393991.1"/>
    </source>
</evidence>
<reference evidence="5" key="1">
    <citation type="journal article" date="2019" name="Int. J. Syst. Evol. Microbiol.">
        <title>The Global Catalogue of Microorganisms (GCM) 10K type strain sequencing project: providing services to taxonomists for standard genome sequencing and annotation.</title>
        <authorList>
            <consortium name="The Broad Institute Genomics Platform"/>
            <consortium name="The Broad Institute Genome Sequencing Center for Infectious Disease"/>
            <person name="Wu L."/>
            <person name="Ma J."/>
        </authorList>
    </citation>
    <scope>NUCLEOTIDE SEQUENCE [LARGE SCALE GENOMIC DNA]</scope>
    <source>
        <strain evidence="5">CCM 8911</strain>
    </source>
</reference>
<sequence length="334" mass="37696">MKTLSIIVPCYNAAAYMKRAVTSLLAGGPAVEVILVDDGSTDATAAVADEFARSYPAQVVVVHQANAGHGGAINAGLKVASGRYLKVVDADDWLDEGALHQVLATLSQLPAPVDLFISNYIYDKVGAKHQKVTRYRHGLPQNRVFGWDEVRLPVGTYLLMHALIYRTQVLRDLPLQLPTHTFYVDNLFALEPLPHTKRLYYLDVDLYHYYIGRPDQSVHESVMIKRIDEQLAVNRRMIKVVAERQGLEPHLYRYMARYTEIVTGISSILLLRAGTPAALAKKANLWRYMRMTAPHFYRLARTSVVGCAVNLPGWLGRRTSVDFYKVLQRIYHFN</sequence>